<dbReference type="KEGG" id="mrr:Moror_603"/>
<dbReference type="HOGENOM" id="CLU_157409_0_0_1"/>
<dbReference type="EMBL" id="AWSO01001237">
    <property type="protein sequence ID" value="ESK84734.1"/>
    <property type="molecule type" value="Genomic_DNA"/>
</dbReference>
<accession>V2XZB5</accession>
<sequence length="133" mass="15521">MSMSELNSWIDPPTYFWSHDEAGQTKIPEDKWETLGLPTLIPRALPPATANLTLPRVKSSFRLFWWPKYVYSAIKDWEAVPGFDPAMPDFACHPGYPELEIIKARKQERRGFEKVIETERTSFKTHTYLYSLL</sequence>
<protein>
    <submittedName>
        <fullName evidence="1">Uncharacterized protein</fullName>
    </submittedName>
</protein>
<name>V2XZB5_MONRO</name>
<comment type="caution">
    <text evidence="1">The sequence shown here is derived from an EMBL/GenBank/DDBJ whole genome shotgun (WGS) entry which is preliminary data.</text>
</comment>
<evidence type="ECO:0000313" key="2">
    <source>
        <dbReference type="Proteomes" id="UP000017559"/>
    </source>
</evidence>
<dbReference type="OrthoDB" id="2953266at2759"/>
<gene>
    <name evidence="1" type="ORF">Moror_603</name>
</gene>
<keyword evidence="2" id="KW-1185">Reference proteome</keyword>
<organism evidence="1 2">
    <name type="scientific">Moniliophthora roreri (strain MCA 2997)</name>
    <name type="common">Cocoa frosty pod rot fungus</name>
    <name type="synonym">Crinipellis roreri</name>
    <dbReference type="NCBI Taxonomy" id="1381753"/>
    <lineage>
        <taxon>Eukaryota</taxon>
        <taxon>Fungi</taxon>
        <taxon>Dikarya</taxon>
        <taxon>Basidiomycota</taxon>
        <taxon>Agaricomycotina</taxon>
        <taxon>Agaricomycetes</taxon>
        <taxon>Agaricomycetidae</taxon>
        <taxon>Agaricales</taxon>
        <taxon>Marasmiineae</taxon>
        <taxon>Marasmiaceae</taxon>
        <taxon>Moniliophthora</taxon>
    </lineage>
</organism>
<evidence type="ECO:0000313" key="1">
    <source>
        <dbReference type="EMBL" id="ESK84734.1"/>
    </source>
</evidence>
<reference evidence="1 2" key="1">
    <citation type="journal article" date="2014" name="BMC Genomics">
        <title>Genome and secretome analysis of the hemibiotrophic fungal pathogen, Moniliophthora roreri, which causes frosty pod rot disease of cacao: mechanisms of the biotrophic and necrotrophic phases.</title>
        <authorList>
            <person name="Meinhardt L.W."/>
            <person name="Costa G.G.L."/>
            <person name="Thomazella D.P.T."/>
            <person name="Teixeira P.J.P.L."/>
            <person name="Carazzolle M.F."/>
            <person name="Schuster S.C."/>
            <person name="Carlson J.E."/>
            <person name="Guiltinan M.J."/>
            <person name="Mieczkowski P."/>
            <person name="Farmer A."/>
            <person name="Ramaraj T."/>
            <person name="Crozier J."/>
            <person name="Davis R.E."/>
            <person name="Shao J."/>
            <person name="Melnick R.L."/>
            <person name="Pereira G.A.G."/>
            <person name="Bailey B.A."/>
        </authorList>
    </citation>
    <scope>NUCLEOTIDE SEQUENCE [LARGE SCALE GENOMIC DNA]</scope>
    <source>
        <strain evidence="1 2">MCA 2997</strain>
    </source>
</reference>
<dbReference type="AlphaFoldDB" id="V2XZB5"/>
<dbReference type="Proteomes" id="UP000017559">
    <property type="component" value="Unassembled WGS sequence"/>
</dbReference>
<proteinExistence type="predicted"/>